<organism evidence="5">
    <name type="scientific">Oryza brachyantha</name>
    <name type="common">malo sina</name>
    <dbReference type="NCBI Taxonomy" id="4533"/>
    <lineage>
        <taxon>Eukaryota</taxon>
        <taxon>Viridiplantae</taxon>
        <taxon>Streptophyta</taxon>
        <taxon>Embryophyta</taxon>
        <taxon>Tracheophyta</taxon>
        <taxon>Spermatophyta</taxon>
        <taxon>Magnoliopsida</taxon>
        <taxon>Liliopsida</taxon>
        <taxon>Poales</taxon>
        <taxon>Poaceae</taxon>
        <taxon>BOP clade</taxon>
        <taxon>Oryzoideae</taxon>
        <taxon>Oryzeae</taxon>
        <taxon>Oryzinae</taxon>
        <taxon>Oryza</taxon>
    </lineage>
</organism>
<dbReference type="OMA" id="TWHPYNP"/>
<gene>
    <name evidence="5" type="primary">LOC102713357</name>
</gene>
<proteinExistence type="inferred from homology"/>
<reference evidence="5" key="2">
    <citation type="submission" date="2013-04" db="UniProtKB">
        <authorList>
            <consortium name="EnsemblPlants"/>
        </authorList>
    </citation>
    <scope>IDENTIFICATION</scope>
</reference>
<dbReference type="GO" id="GO:0043161">
    <property type="term" value="P:proteasome-mediated ubiquitin-dependent protein catabolic process"/>
    <property type="evidence" value="ECO:0007669"/>
    <property type="project" value="TreeGrafter"/>
</dbReference>
<keyword evidence="6" id="KW-1185">Reference proteome</keyword>
<dbReference type="PANTHER" id="PTHR19847">
    <property type="entry name" value="DDB1- AND CUL4-ASSOCIATED FACTOR 11"/>
    <property type="match status" value="1"/>
</dbReference>
<dbReference type="InterPro" id="IPR036322">
    <property type="entry name" value="WD40_repeat_dom_sf"/>
</dbReference>
<dbReference type="RefSeq" id="XP_006654032.1">
    <property type="nucleotide sequence ID" value="XM_006653969.3"/>
</dbReference>
<evidence type="ECO:0000313" key="5">
    <source>
        <dbReference type="EnsemblPlants" id="OB05G12950.1"/>
    </source>
</evidence>
<dbReference type="HOGENOM" id="CLU_014280_3_0_1"/>
<keyword evidence="2" id="KW-0677">Repeat</keyword>
<dbReference type="eggNOG" id="KOG0266">
    <property type="taxonomic scope" value="Eukaryota"/>
</dbReference>
<evidence type="ECO:0000256" key="2">
    <source>
        <dbReference type="ARBA" id="ARBA00022737"/>
    </source>
</evidence>
<dbReference type="PANTHER" id="PTHR19847:SF26">
    <property type="entry name" value="LEC14B PROTEIN"/>
    <property type="match status" value="1"/>
</dbReference>
<dbReference type="InterPro" id="IPR015943">
    <property type="entry name" value="WD40/YVTN_repeat-like_dom_sf"/>
</dbReference>
<dbReference type="FunFam" id="2.130.10.10:FF:000557">
    <property type="entry name" value="WD repeat protein"/>
    <property type="match status" value="1"/>
</dbReference>
<feature type="repeat" description="WD" evidence="4">
    <location>
        <begin position="202"/>
        <end position="236"/>
    </location>
</feature>
<evidence type="ECO:0000256" key="3">
    <source>
        <dbReference type="ARBA" id="ARBA00061298"/>
    </source>
</evidence>
<dbReference type="GO" id="GO:0080008">
    <property type="term" value="C:Cul4-RING E3 ubiquitin ligase complex"/>
    <property type="evidence" value="ECO:0007669"/>
    <property type="project" value="TreeGrafter"/>
</dbReference>
<feature type="repeat" description="WD" evidence="4">
    <location>
        <begin position="283"/>
        <end position="324"/>
    </location>
</feature>
<keyword evidence="1 4" id="KW-0853">WD repeat</keyword>
<dbReference type="Gene3D" id="2.130.10.10">
    <property type="entry name" value="YVTN repeat-like/Quinoprotein amine dehydrogenase"/>
    <property type="match status" value="3"/>
</dbReference>
<dbReference type="STRING" id="4533.J3M3X1"/>
<dbReference type="FunFam" id="2.130.10.10:FF:000492">
    <property type="entry name" value="LEC14B homolog isoform X2"/>
    <property type="match status" value="1"/>
</dbReference>
<dbReference type="KEGG" id="obr:102713357"/>
<dbReference type="EnsemblPlants" id="OB05G12950.1">
    <property type="protein sequence ID" value="OB05G12950.1"/>
    <property type="gene ID" value="OB05G12950"/>
</dbReference>
<dbReference type="Gramene" id="OB05G12950.1">
    <property type="protein sequence ID" value="OB05G12950.1"/>
    <property type="gene ID" value="OB05G12950"/>
</dbReference>
<feature type="repeat" description="WD" evidence="4">
    <location>
        <begin position="237"/>
        <end position="270"/>
    </location>
</feature>
<comment type="similarity">
    <text evidence="3">Belongs to the WD repeat LEC14B family.</text>
</comment>
<dbReference type="InterPro" id="IPR001680">
    <property type="entry name" value="WD40_rpt"/>
</dbReference>
<dbReference type="GeneID" id="102713357"/>
<dbReference type="SMART" id="SM00320">
    <property type="entry name" value="WD40"/>
    <property type="match status" value="7"/>
</dbReference>
<evidence type="ECO:0000256" key="1">
    <source>
        <dbReference type="ARBA" id="ARBA00022574"/>
    </source>
</evidence>
<accession>J3M3X1</accession>
<dbReference type="Pfam" id="PF00400">
    <property type="entry name" value="WD40"/>
    <property type="match status" value="5"/>
</dbReference>
<dbReference type="AlphaFoldDB" id="J3M3X1"/>
<dbReference type="OrthoDB" id="63070at2759"/>
<protein>
    <submittedName>
        <fullName evidence="5">Uncharacterized protein</fullName>
    </submittedName>
</protein>
<sequence>MRGRQRRAREAADPAPESFTIDEEVSHLTRIRSEPSQRILGAFHAGRKRTLSTFELLSGREFGRSGAGGFSAADCAYVGRKHLPTKGPWCVDDMTSEAYVSQFSSDGSLLVAGFRGSRIRVYDADNGWKVHKDISCQSLQWTVSDIALSPDQQFLAYSSLSPIVHIVNVQSGGKESQANVTEIHDGLNFSNADDDDDYPFGIFSVKFSKDGQEVVVGNNDRSIHVYDLRANKVSVRIRAHAADVNAVTFADESGNVLYSGSDDNLCKVWDRRCLAREKPAGVLTGHLDGITFIDSRGDGRYFISNCKDQTIKLWDVRKMSASIKGRQQRLFDWDYRWMSFPSEARHYRHPNDQSLATYRGHSVLRTLIRCYFSPMYSTGQRYIYTGSSDESVYIYDVVTGDIVERLSWHGSIIRDCTWHPYSPTLVSSSWDGYLARWEVSGDEGDPWLLTDNDQRTSPPRQSYTRHLLL</sequence>
<dbReference type="PROSITE" id="PS50294">
    <property type="entry name" value="WD_REPEATS_REGION"/>
    <property type="match status" value="2"/>
</dbReference>
<evidence type="ECO:0000313" key="6">
    <source>
        <dbReference type="Proteomes" id="UP000006038"/>
    </source>
</evidence>
<dbReference type="Proteomes" id="UP000006038">
    <property type="component" value="Chromosome 5"/>
</dbReference>
<reference evidence="5" key="1">
    <citation type="journal article" date="2013" name="Nat. Commun.">
        <title>Whole-genome sequencing of Oryza brachyantha reveals mechanisms underlying Oryza genome evolution.</title>
        <authorList>
            <person name="Chen J."/>
            <person name="Huang Q."/>
            <person name="Gao D."/>
            <person name="Wang J."/>
            <person name="Lang Y."/>
            <person name="Liu T."/>
            <person name="Li B."/>
            <person name="Bai Z."/>
            <person name="Luis Goicoechea J."/>
            <person name="Liang C."/>
            <person name="Chen C."/>
            <person name="Zhang W."/>
            <person name="Sun S."/>
            <person name="Liao Y."/>
            <person name="Zhang X."/>
            <person name="Yang L."/>
            <person name="Song C."/>
            <person name="Wang M."/>
            <person name="Shi J."/>
            <person name="Liu G."/>
            <person name="Liu J."/>
            <person name="Zhou H."/>
            <person name="Zhou W."/>
            <person name="Yu Q."/>
            <person name="An N."/>
            <person name="Chen Y."/>
            <person name="Cai Q."/>
            <person name="Wang B."/>
            <person name="Liu B."/>
            <person name="Min J."/>
            <person name="Huang Y."/>
            <person name="Wu H."/>
            <person name="Li Z."/>
            <person name="Zhang Y."/>
            <person name="Yin Y."/>
            <person name="Song W."/>
            <person name="Jiang J."/>
            <person name="Jackson S.A."/>
            <person name="Wing R.A."/>
            <person name="Wang J."/>
            <person name="Chen M."/>
        </authorList>
    </citation>
    <scope>NUCLEOTIDE SEQUENCE [LARGE SCALE GENOMIC DNA]</scope>
    <source>
        <strain evidence="5">cv. IRGC 101232</strain>
    </source>
</reference>
<dbReference type="PROSITE" id="PS50082">
    <property type="entry name" value="WD_REPEATS_2"/>
    <property type="match status" value="4"/>
</dbReference>
<dbReference type="InterPro" id="IPR051859">
    <property type="entry name" value="DCAF"/>
</dbReference>
<dbReference type="SUPFAM" id="SSF50978">
    <property type="entry name" value="WD40 repeat-like"/>
    <property type="match status" value="1"/>
</dbReference>
<feature type="repeat" description="WD" evidence="4">
    <location>
        <begin position="406"/>
        <end position="440"/>
    </location>
</feature>
<evidence type="ECO:0000256" key="4">
    <source>
        <dbReference type="PROSITE-ProRule" id="PRU00221"/>
    </source>
</evidence>
<name>J3M3X1_ORYBR</name>